<organism evidence="1 2">
    <name type="scientific">Bacillus gobiensis</name>
    <dbReference type="NCBI Taxonomy" id="1441095"/>
    <lineage>
        <taxon>Bacteria</taxon>
        <taxon>Bacillati</taxon>
        <taxon>Bacillota</taxon>
        <taxon>Bacilli</taxon>
        <taxon>Bacillales</taxon>
        <taxon>Bacillaceae</taxon>
        <taxon>Bacillus</taxon>
    </lineage>
</organism>
<dbReference type="InterPro" id="IPR040442">
    <property type="entry name" value="Pyrv_kinase-like_dom_sf"/>
</dbReference>
<dbReference type="PANTHER" id="PTHR42905">
    <property type="entry name" value="PHOSPHOENOLPYRUVATE CARBOXYLASE"/>
    <property type="match status" value="1"/>
</dbReference>
<protein>
    <submittedName>
        <fullName evidence="1">Dihydrouridine synthase</fullName>
    </submittedName>
</protein>
<sequence>MKNNRTVKYEKFRQLHSRSKTFVLPNAWDAGSAAIYQQSGFEAIGTTSAGMAVSLGYPDGENLPFDKLLEALRSIVNAVDVPISADIEAGYGKSVQEVRENVRQIISTGVVGINLEDGTGNPDAPIYDLSLQCEKIAAIKELCDSLKMPLFVNARTDLFWLNIGNPEERLIIAINRCKAYQEAGADSIFVPGLKNTDAINILRQEISIPINLLIDAETPSLQMLSEIGIERVSTGSAPFRATVTFLKRVSEDIIKRGDFQQIADGVISYHELAK</sequence>
<dbReference type="PANTHER" id="PTHR42905:SF16">
    <property type="entry name" value="CARBOXYPHOSPHONOENOLPYRUVATE PHOSPHONOMUTASE-LIKE PROTEIN (AFU_ORTHOLOGUE AFUA_5G07230)"/>
    <property type="match status" value="1"/>
</dbReference>
<accession>A0A0M4G0G0</accession>
<dbReference type="Pfam" id="PF13714">
    <property type="entry name" value="PEP_mutase"/>
    <property type="match status" value="1"/>
</dbReference>
<gene>
    <name evidence="1" type="ORF">AM592_19815</name>
</gene>
<dbReference type="SUPFAM" id="SSF51621">
    <property type="entry name" value="Phosphoenolpyruvate/pyruvate domain"/>
    <property type="match status" value="1"/>
</dbReference>
<dbReference type="EMBL" id="CP012600">
    <property type="protein sequence ID" value="ALC83525.1"/>
    <property type="molecule type" value="Genomic_DNA"/>
</dbReference>
<evidence type="ECO:0000313" key="1">
    <source>
        <dbReference type="EMBL" id="ALC83525.1"/>
    </source>
</evidence>
<dbReference type="AlphaFoldDB" id="A0A0M4G0G0"/>
<evidence type="ECO:0000313" key="2">
    <source>
        <dbReference type="Proteomes" id="UP000067625"/>
    </source>
</evidence>
<dbReference type="OrthoDB" id="9780430at2"/>
<dbReference type="GO" id="GO:0003824">
    <property type="term" value="F:catalytic activity"/>
    <property type="evidence" value="ECO:0007669"/>
    <property type="project" value="InterPro"/>
</dbReference>
<dbReference type="InterPro" id="IPR015813">
    <property type="entry name" value="Pyrv/PenolPyrv_kinase-like_dom"/>
</dbReference>
<name>A0A0M4G0G0_9BACI</name>
<keyword evidence="2" id="KW-1185">Reference proteome</keyword>
<reference evidence="1 2" key="2">
    <citation type="journal article" date="2016" name="Int. J. Syst. Evol. Microbiol.">
        <title>Bacillus gobiensis sp. nov., isolated from a soil sample.</title>
        <authorList>
            <person name="Liu B."/>
            <person name="Liu G.H."/>
            <person name="Cetin S."/>
            <person name="Schumann P."/>
            <person name="Pan Z.Z."/>
            <person name="Chen Q.Q."/>
        </authorList>
    </citation>
    <scope>NUCLEOTIDE SEQUENCE [LARGE SCALE GENOMIC DNA]</scope>
    <source>
        <strain evidence="1 2">FJAT-4402</strain>
    </source>
</reference>
<dbReference type="CDD" id="cd00377">
    <property type="entry name" value="ICL_PEPM"/>
    <property type="match status" value="1"/>
</dbReference>
<dbReference type="STRING" id="1441095.AM592_19815"/>
<proteinExistence type="predicted"/>
<dbReference type="Proteomes" id="UP000067625">
    <property type="component" value="Chromosome"/>
</dbReference>
<dbReference type="Gene3D" id="3.20.20.60">
    <property type="entry name" value="Phosphoenolpyruvate-binding domains"/>
    <property type="match status" value="1"/>
</dbReference>
<dbReference type="PATRIC" id="fig|1441095.3.peg.4383"/>
<dbReference type="InterPro" id="IPR039556">
    <property type="entry name" value="ICL/PEPM"/>
</dbReference>
<dbReference type="RefSeq" id="WP_053605377.1">
    <property type="nucleotide sequence ID" value="NZ_CP012600.1"/>
</dbReference>
<reference evidence="2" key="1">
    <citation type="submission" date="2015-08" db="EMBL/GenBank/DDBJ databases">
        <title>Genome sequencing project for genomic taxonomy and phylogenomics of Bacillus-like bacteria.</title>
        <authorList>
            <person name="Liu B."/>
            <person name="Wang J."/>
            <person name="Zhu Y."/>
            <person name="Liu G."/>
            <person name="Chen Q."/>
            <person name="Chen Z."/>
            <person name="Lan J."/>
            <person name="Che J."/>
            <person name="Ge C."/>
            <person name="Shi H."/>
            <person name="Pan Z."/>
            <person name="Liu X."/>
        </authorList>
    </citation>
    <scope>NUCLEOTIDE SEQUENCE [LARGE SCALE GENOMIC DNA]</scope>
    <source>
        <strain evidence="2">FJAT-4402</strain>
    </source>
</reference>